<comment type="caution">
    <text evidence="1">The sequence shown here is derived from an EMBL/GenBank/DDBJ whole genome shotgun (WGS) entry which is preliminary data.</text>
</comment>
<proteinExistence type="predicted"/>
<name>A0A016VFY3_9BILA</name>
<dbReference type="Proteomes" id="UP000024635">
    <property type="component" value="Unassembled WGS sequence"/>
</dbReference>
<evidence type="ECO:0000313" key="1">
    <source>
        <dbReference type="EMBL" id="EYC25937.1"/>
    </source>
</evidence>
<gene>
    <name evidence="1" type="primary">Acey_s0011.g1467</name>
    <name evidence="1" type="ORF">Y032_0011g1467</name>
</gene>
<organism evidence="1 2">
    <name type="scientific">Ancylostoma ceylanicum</name>
    <dbReference type="NCBI Taxonomy" id="53326"/>
    <lineage>
        <taxon>Eukaryota</taxon>
        <taxon>Metazoa</taxon>
        <taxon>Ecdysozoa</taxon>
        <taxon>Nematoda</taxon>
        <taxon>Chromadorea</taxon>
        <taxon>Rhabditida</taxon>
        <taxon>Rhabditina</taxon>
        <taxon>Rhabditomorpha</taxon>
        <taxon>Strongyloidea</taxon>
        <taxon>Ancylostomatidae</taxon>
        <taxon>Ancylostomatinae</taxon>
        <taxon>Ancylostoma</taxon>
    </lineage>
</organism>
<evidence type="ECO:0000313" key="2">
    <source>
        <dbReference type="Proteomes" id="UP000024635"/>
    </source>
</evidence>
<dbReference type="EMBL" id="JARK01001347">
    <property type="protein sequence ID" value="EYC25937.1"/>
    <property type="molecule type" value="Genomic_DNA"/>
</dbReference>
<protein>
    <submittedName>
        <fullName evidence="1">Uncharacterized protein</fullName>
    </submittedName>
</protein>
<dbReference type="AlphaFoldDB" id="A0A016VFY3"/>
<accession>A0A016VFY3</accession>
<sequence length="93" mass="10381">MYYGIDAVRVETAGRDGLPECANQSRLATPIFPHDDTIGSLCPMHQNFYYGKILDVFLDSHMNFLFHGCLVHLVRSSATHQETFTSVLGGGKY</sequence>
<keyword evidence="2" id="KW-1185">Reference proteome</keyword>
<reference evidence="2" key="1">
    <citation type="journal article" date="2015" name="Nat. Genet.">
        <title>The genome and transcriptome of the zoonotic hookworm Ancylostoma ceylanicum identify infection-specific gene families.</title>
        <authorList>
            <person name="Schwarz E.M."/>
            <person name="Hu Y."/>
            <person name="Antoshechkin I."/>
            <person name="Miller M.M."/>
            <person name="Sternberg P.W."/>
            <person name="Aroian R.V."/>
        </authorList>
    </citation>
    <scope>NUCLEOTIDE SEQUENCE</scope>
    <source>
        <strain evidence="2">HY135</strain>
    </source>
</reference>